<dbReference type="Proteomes" id="UP000821845">
    <property type="component" value="Chromosome 10"/>
</dbReference>
<sequence length="120" mass="13685">MSASMEEEGAFDSLQDEVAFYREQAILYKAKWCEAQLELEEFQASSRDLEAELETQLKQYEASNRELRAMVTRLQADNESLQVGLPLHWRISSEFRCLVLQPSVNAQSGIWGTHANTAKS</sequence>
<dbReference type="EMBL" id="CM023490">
    <property type="protein sequence ID" value="KAH6943705.1"/>
    <property type="molecule type" value="Genomic_DNA"/>
</dbReference>
<organism evidence="1 2">
    <name type="scientific">Hyalomma asiaticum</name>
    <name type="common">Tick</name>
    <dbReference type="NCBI Taxonomy" id="266040"/>
    <lineage>
        <taxon>Eukaryota</taxon>
        <taxon>Metazoa</taxon>
        <taxon>Ecdysozoa</taxon>
        <taxon>Arthropoda</taxon>
        <taxon>Chelicerata</taxon>
        <taxon>Arachnida</taxon>
        <taxon>Acari</taxon>
        <taxon>Parasitiformes</taxon>
        <taxon>Ixodida</taxon>
        <taxon>Ixodoidea</taxon>
        <taxon>Ixodidae</taxon>
        <taxon>Hyalomminae</taxon>
        <taxon>Hyalomma</taxon>
    </lineage>
</organism>
<proteinExistence type="predicted"/>
<gene>
    <name evidence="1" type="ORF">HPB50_025630</name>
</gene>
<evidence type="ECO:0000313" key="1">
    <source>
        <dbReference type="EMBL" id="KAH6943705.1"/>
    </source>
</evidence>
<evidence type="ECO:0000313" key="2">
    <source>
        <dbReference type="Proteomes" id="UP000821845"/>
    </source>
</evidence>
<comment type="caution">
    <text evidence="1">The sequence shown here is derived from an EMBL/GenBank/DDBJ whole genome shotgun (WGS) entry which is preliminary data.</text>
</comment>
<keyword evidence="2" id="KW-1185">Reference proteome</keyword>
<protein>
    <submittedName>
        <fullName evidence="1">Uncharacterized protein</fullName>
    </submittedName>
</protein>
<name>A0ACB7T9U4_HYAAI</name>
<accession>A0ACB7T9U4</accession>
<reference evidence="1" key="1">
    <citation type="submission" date="2020-05" db="EMBL/GenBank/DDBJ databases">
        <title>Large-scale comparative analyses of tick genomes elucidate their genetic diversity and vector capacities.</title>
        <authorList>
            <person name="Jia N."/>
            <person name="Wang J."/>
            <person name="Shi W."/>
            <person name="Du L."/>
            <person name="Sun Y."/>
            <person name="Zhan W."/>
            <person name="Jiang J."/>
            <person name="Wang Q."/>
            <person name="Zhang B."/>
            <person name="Ji P."/>
            <person name="Sakyi L.B."/>
            <person name="Cui X."/>
            <person name="Yuan T."/>
            <person name="Jiang B."/>
            <person name="Yang W."/>
            <person name="Lam T.T.-Y."/>
            <person name="Chang Q."/>
            <person name="Ding S."/>
            <person name="Wang X."/>
            <person name="Zhu J."/>
            <person name="Ruan X."/>
            <person name="Zhao L."/>
            <person name="Wei J."/>
            <person name="Que T."/>
            <person name="Du C."/>
            <person name="Cheng J."/>
            <person name="Dai P."/>
            <person name="Han X."/>
            <person name="Huang E."/>
            <person name="Gao Y."/>
            <person name="Liu J."/>
            <person name="Shao H."/>
            <person name="Ye R."/>
            <person name="Li L."/>
            <person name="Wei W."/>
            <person name="Wang X."/>
            <person name="Wang C."/>
            <person name="Yang T."/>
            <person name="Huo Q."/>
            <person name="Li W."/>
            <person name="Guo W."/>
            <person name="Chen H."/>
            <person name="Zhou L."/>
            <person name="Ni X."/>
            <person name="Tian J."/>
            <person name="Zhou Y."/>
            <person name="Sheng Y."/>
            <person name="Liu T."/>
            <person name="Pan Y."/>
            <person name="Xia L."/>
            <person name="Li J."/>
            <person name="Zhao F."/>
            <person name="Cao W."/>
        </authorList>
    </citation>
    <scope>NUCLEOTIDE SEQUENCE</scope>
    <source>
        <strain evidence="1">Hyas-2018</strain>
    </source>
</reference>